<evidence type="ECO:0000256" key="4">
    <source>
        <dbReference type="ARBA" id="ARBA00022824"/>
    </source>
</evidence>
<comment type="similarity">
    <text evidence="9">Belongs to the SEC20 family.</text>
</comment>
<evidence type="ECO:0000256" key="11">
    <source>
        <dbReference type="SAM" id="MobiDB-lite"/>
    </source>
</evidence>
<name>A0ABP1GB62_9CHLO</name>
<evidence type="ECO:0000256" key="1">
    <source>
        <dbReference type="ARBA" id="ARBA00004163"/>
    </source>
</evidence>
<evidence type="ECO:0000256" key="12">
    <source>
        <dbReference type="SAM" id="Phobius"/>
    </source>
</evidence>
<evidence type="ECO:0000256" key="8">
    <source>
        <dbReference type="ARBA" id="ARBA00023136"/>
    </source>
</evidence>
<feature type="domain" description="Sec20 C-terminal" evidence="13">
    <location>
        <begin position="140"/>
        <end position="229"/>
    </location>
</feature>
<feature type="region of interest" description="Disordered" evidence="11">
    <location>
        <begin position="337"/>
        <end position="605"/>
    </location>
</feature>
<evidence type="ECO:0000313" key="15">
    <source>
        <dbReference type="Proteomes" id="UP001497392"/>
    </source>
</evidence>
<dbReference type="EMBL" id="CAXHTA020000017">
    <property type="protein sequence ID" value="CAL5227378.1"/>
    <property type="molecule type" value="Genomic_DNA"/>
</dbReference>
<keyword evidence="8 12" id="KW-0472">Membrane</keyword>
<dbReference type="InterPro" id="IPR056173">
    <property type="entry name" value="Sec20_C"/>
</dbReference>
<dbReference type="InterPro" id="IPR005606">
    <property type="entry name" value="Sec20"/>
</dbReference>
<feature type="transmembrane region" description="Helical" evidence="12">
    <location>
        <begin position="208"/>
        <end position="226"/>
    </location>
</feature>
<dbReference type="PANTHER" id="PTHR12825">
    <property type="entry name" value="BNIP1-RELATED"/>
    <property type="match status" value="1"/>
</dbReference>
<comment type="caution">
    <text evidence="14">The sequence shown here is derived from an EMBL/GenBank/DDBJ whole genome shotgun (WGS) entry which is preliminary data.</text>
</comment>
<keyword evidence="15" id="KW-1185">Reference proteome</keyword>
<evidence type="ECO:0000259" key="13">
    <source>
        <dbReference type="Pfam" id="PF03908"/>
    </source>
</evidence>
<evidence type="ECO:0000256" key="7">
    <source>
        <dbReference type="ARBA" id="ARBA00023054"/>
    </source>
</evidence>
<keyword evidence="2" id="KW-0813">Transport</keyword>
<keyword evidence="6 12" id="KW-1133">Transmembrane helix</keyword>
<evidence type="ECO:0000256" key="9">
    <source>
        <dbReference type="ARBA" id="ARBA00037934"/>
    </source>
</evidence>
<evidence type="ECO:0000256" key="10">
    <source>
        <dbReference type="SAM" id="Coils"/>
    </source>
</evidence>
<reference evidence="14 15" key="1">
    <citation type="submission" date="2024-06" db="EMBL/GenBank/DDBJ databases">
        <authorList>
            <person name="Kraege A."/>
            <person name="Thomma B."/>
        </authorList>
    </citation>
    <scope>NUCLEOTIDE SEQUENCE [LARGE SCALE GENOMIC DNA]</scope>
</reference>
<feature type="compositionally biased region" description="Polar residues" evidence="11">
    <location>
        <begin position="282"/>
        <end position="291"/>
    </location>
</feature>
<keyword evidence="7 10" id="KW-0175">Coiled coil</keyword>
<dbReference type="Proteomes" id="UP001497392">
    <property type="component" value="Unassembled WGS sequence"/>
</dbReference>
<dbReference type="Pfam" id="PF03908">
    <property type="entry name" value="Sec20"/>
    <property type="match status" value="1"/>
</dbReference>
<feature type="region of interest" description="Disordered" evidence="11">
    <location>
        <begin position="620"/>
        <end position="848"/>
    </location>
</feature>
<protein>
    <submittedName>
        <fullName evidence="14">G10328 protein</fullName>
    </submittedName>
</protein>
<evidence type="ECO:0000256" key="3">
    <source>
        <dbReference type="ARBA" id="ARBA00022692"/>
    </source>
</evidence>
<accession>A0ABP1GB62</accession>
<feature type="compositionally biased region" description="Basic and acidic residues" evidence="11">
    <location>
        <begin position="490"/>
        <end position="505"/>
    </location>
</feature>
<proteinExistence type="inferred from homology"/>
<organism evidence="14 15">
    <name type="scientific">Coccomyxa viridis</name>
    <dbReference type="NCBI Taxonomy" id="1274662"/>
    <lineage>
        <taxon>Eukaryota</taxon>
        <taxon>Viridiplantae</taxon>
        <taxon>Chlorophyta</taxon>
        <taxon>core chlorophytes</taxon>
        <taxon>Trebouxiophyceae</taxon>
        <taxon>Trebouxiophyceae incertae sedis</taxon>
        <taxon>Coccomyxaceae</taxon>
        <taxon>Coccomyxa</taxon>
    </lineage>
</organism>
<feature type="compositionally biased region" description="Acidic residues" evidence="11">
    <location>
        <begin position="788"/>
        <end position="803"/>
    </location>
</feature>
<feature type="compositionally biased region" description="Basic and acidic residues" evidence="11">
    <location>
        <begin position="698"/>
        <end position="715"/>
    </location>
</feature>
<feature type="compositionally biased region" description="Basic and acidic residues" evidence="11">
    <location>
        <begin position="831"/>
        <end position="848"/>
    </location>
</feature>
<evidence type="ECO:0000313" key="14">
    <source>
        <dbReference type="EMBL" id="CAL5227378.1"/>
    </source>
</evidence>
<keyword evidence="3 12" id="KW-0812">Transmembrane</keyword>
<feature type="compositionally biased region" description="Low complexity" evidence="11">
    <location>
        <begin position="752"/>
        <end position="764"/>
    </location>
</feature>
<comment type="subcellular location">
    <subcellularLocation>
        <location evidence="1">Endoplasmic reticulum membrane</location>
        <topology evidence="1">Single-pass type IV membrane protein</topology>
    </subcellularLocation>
</comment>
<keyword evidence="5" id="KW-0931">ER-Golgi transport</keyword>
<dbReference type="PANTHER" id="PTHR12825:SF0">
    <property type="entry name" value="VESICLE TRANSPORT PROTEIN SEC20"/>
    <property type="match status" value="1"/>
</dbReference>
<feature type="region of interest" description="Disordered" evidence="11">
    <location>
        <begin position="269"/>
        <end position="291"/>
    </location>
</feature>
<evidence type="ECO:0000256" key="5">
    <source>
        <dbReference type="ARBA" id="ARBA00022892"/>
    </source>
</evidence>
<gene>
    <name evidence="14" type="primary">g10328</name>
    <name evidence="14" type="ORF">VP750_LOCUS9284</name>
</gene>
<keyword evidence="4" id="KW-0256">Endoplasmic reticulum</keyword>
<feature type="compositionally biased region" description="Low complexity" evidence="11">
    <location>
        <begin position="377"/>
        <end position="388"/>
    </location>
</feature>
<feature type="compositionally biased region" description="Basic and acidic residues" evidence="11">
    <location>
        <begin position="337"/>
        <end position="347"/>
    </location>
</feature>
<evidence type="ECO:0000256" key="2">
    <source>
        <dbReference type="ARBA" id="ARBA00022448"/>
    </source>
</evidence>
<feature type="compositionally biased region" description="Polar residues" evidence="11">
    <location>
        <begin position="434"/>
        <end position="450"/>
    </location>
</feature>
<feature type="coiled-coil region" evidence="10">
    <location>
        <begin position="81"/>
        <end position="108"/>
    </location>
</feature>
<sequence length="848" mass="90367">MAATLNREEAELDQAINQLQDTVRADIAEFARSSPSDETGRKLQSKIQRNTTHLRARLRELELLAEEQETIEEGDAVVAVVTQHKRSYEELQRALRNANLEVQRRAAQAAQEQRKALMGSGDYMQRAQQLKTQQDLTNSAADTTASLQRTRQLMAEELQHTSATLAAMETSETTLKAANKQYKDQRGTIKQSQGLLRTMRVNSLKDSLKLYTALAFFTLVMAYIGFRRMSYFVPPAIINSLPSLKTFGLGQTQANSGAEMPYLDQQQYEVPGIDSGGGEGHSTASPSSFQTRLAEVQRHAGVALRQAAHHSRRLAVWLFQQSRTLIAGIKQKIEERQGKKLGQKDLSEGSSDEGSGEAWPDPSDPAYEEPPAVYEDPGQPQQQQAGQAEATGAHPGYAGGLEAMYGGGSMRGSGESLGANDTMPDSSEGGDPAVNQTAAHDAASTEQFQRPDQEIAAMDTYQQATQDPEVLDGAAAHEQQNISVTGEGDMGVRHEAKNNTQRLEEAELITGISPDAEPENASTPVAGTVSSDDSDPPSAVSAAEALPSADSGDKADEPFAAEGDPLLDSTIAEDVSPGVDSAGVDREPLPLGQEEPLQQENEPGIADSALSDISEAEVVYLPRQGTMPEPPEEVEDSTVTPAADTPLQEDQQAEKGIEGSMQLDPPIVEEDGSASRDAAAAPSRERVPLIGKVLGKMRWPEEGPSRPRGGTEEVQRTGGVGSSERGATGSGKAGSVTGQASGGDRVSDTIDSPAVPEAEVPVSEVLKDSDGESRNSMTEATDSLALSEEAEELVPGALDDDGPESIASGNIDLIGEDDEAATSEQMPVPSSHKEPDDSASEVHMKDEL</sequence>
<evidence type="ECO:0000256" key="6">
    <source>
        <dbReference type="ARBA" id="ARBA00022989"/>
    </source>
</evidence>